<dbReference type="PANTHER" id="PTHR46060:SF1">
    <property type="entry name" value="MARINER MOS1 TRANSPOSASE-LIKE PROTEIN"/>
    <property type="match status" value="1"/>
</dbReference>
<keyword evidence="3" id="KW-1185">Reference proteome</keyword>
<evidence type="ECO:0000256" key="1">
    <source>
        <dbReference type="SAM" id="Coils"/>
    </source>
</evidence>
<feature type="coiled-coil region" evidence="1">
    <location>
        <begin position="15"/>
        <end position="79"/>
    </location>
</feature>
<proteinExistence type="predicted"/>
<gene>
    <name evidence="2" type="ORF">LAZ67_6000909</name>
</gene>
<dbReference type="Proteomes" id="UP001235939">
    <property type="component" value="Chromosome 06"/>
</dbReference>
<sequence length="183" mass="21363">MGGRSGERIEEKTVRDNEKDLLAEVRDNEKDLLAEVRDNEKDLLAEVRDNEKDLLAEVRDNKKDALAEVRDNEKDLLAEDSRKHRNVENLINENPRIGLRVIAIETGISKFLVGMIIKDLQLRKTPAKFVPKMLTFEKKNDRENIITGNETWVYEYDPETKRQSIEWKGKDELRTKKSRLCKS</sequence>
<evidence type="ECO:0000313" key="3">
    <source>
        <dbReference type="Proteomes" id="UP001235939"/>
    </source>
</evidence>
<evidence type="ECO:0000313" key="2">
    <source>
        <dbReference type="EMBL" id="UYV68805.1"/>
    </source>
</evidence>
<organism evidence="2 3">
    <name type="scientific">Cordylochernes scorpioides</name>
    <dbReference type="NCBI Taxonomy" id="51811"/>
    <lineage>
        <taxon>Eukaryota</taxon>
        <taxon>Metazoa</taxon>
        <taxon>Ecdysozoa</taxon>
        <taxon>Arthropoda</taxon>
        <taxon>Chelicerata</taxon>
        <taxon>Arachnida</taxon>
        <taxon>Pseudoscorpiones</taxon>
        <taxon>Cheliferoidea</taxon>
        <taxon>Chernetidae</taxon>
        <taxon>Cordylochernes</taxon>
    </lineage>
</organism>
<dbReference type="EMBL" id="CP092868">
    <property type="protein sequence ID" value="UYV68805.1"/>
    <property type="molecule type" value="Genomic_DNA"/>
</dbReference>
<dbReference type="InterPro" id="IPR052709">
    <property type="entry name" value="Transposase-MT_Hybrid"/>
</dbReference>
<name>A0ABY6KNV6_9ARAC</name>
<dbReference type="PANTHER" id="PTHR46060">
    <property type="entry name" value="MARINER MOS1 TRANSPOSASE-LIKE PROTEIN"/>
    <property type="match status" value="1"/>
</dbReference>
<feature type="non-terminal residue" evidence="2">
    <location>
        <position position="1"/>
    </location>
</feature>
<reference evidence="2 3" key="1">
    <citation type="submission" date="2022-01" db="EMBL/GenBank/DDBJ databases">
        <title>A chromosomal length assembly of Cordylochernes scorpioides.</title>
        <authorList>
            <person name="Zeh D."/>
            <person name="Zeh J."/>
        </authorList>
    </citation>
    <scope>NUCLEOTIDE SEQUENCE [LARGE SCALE GENOMIC DNA]</scope>
    <source>
        <strain evidence="2">IN4F17</strain>
        <tissue evidence="2">Whole Body</tissue>
    </source>
</reference>
<accession>A0ABY6KNV6</accession>
<protein>
    <submittedName>
        <fullName evidence="2">Uncharacterized protein</fullName>
    </submittedName>
</protein>
<keyword evidence="1" id="KW-0175">Coiled coil</keyword>